<dbReference type="Pfam" id="PF13414">
    <property type="entry name" value="TPR_11"/>
    <property type="match status" value="1"/>
</dbReference>
<gene>
    <name evidence="6" type="ORF">AMJ83_06955</name>
</gene>
<feature type="repeat" description="TPR" evidence="3">
    <location>
        <begin position="71"/>
        <end position="104"/>
    </location>
</feature>
<feature type="repeat" description="TPR" evidence="3">
    <location>
        <begin position="141"/>
        <end position="174"/>
    </location>
</feature>
<dbReference type="AlphaFoldDB" id="A0A0S8FV09"/>
<proteinExistence type="predicted"/>
<evidence type="ECO:0000256" key="4">
    <source>
        <dbReference type="SAM" id="MobiDB-lite"/>
    </source>
</evidence>
<dbReference type="SMART" id="SM00028">
    <property type="entry name" value="TPR"/>
    <property type="match status" value="3"/>
</dbReference>
<keyword evidence="5" id="KW-1133">Transmembrane helix</keyword>
<protein>
    <submittedName>
        <fullName evidence="6">Uncharacterized protein</fullName>
    </submittedName>
</protein>
<keyword evidence="1" id="KW-0677">Repeat</keyword>
<feature type="compositionally biased region" description="Low complexity" evidence="4">
    <location>
        <begin position="191"/>
        <end position="214"/>
    </location>
</feature>
<evidence type="ECO:0000256" key="2">
    <source>
        <dbReference type="ARBA" id="ARBA00022803"/>
    </source>
</evidence>
<feature type="compositionally biased region" description="Basic and acidic residues" evidence="4">
    <location>
        <begin position="219"/>
        <end position="230"/>
    </location>
</feature>
<feature type="compositionally biased region" description="Basic and acidic residues" evidence="4">
    <location>
        <begin position="237"/>
        <end position="259"/>
    </location>
</feature>
<sequence length="259" mass="30048">MKVNSPRVVGNEFRIVQGITVSSENREEMYNLRSGVCARTTTDKTKECRLSVSSLIFCLMLLMMQLVSADVGSSMRRGNRLERSGEYEEALRHYQEALVQEPDNPKIHYNMGRALYRLEKYDEAISEFQLGFLEKAKDFQANVFYNIGNSQFRKGQLDAAIESYKMSLLVNPKDVETKQNLEFCLGLKEQLQNQPQSDSSQQQQQPEPQEQEQPQPQPREGEISKEEAERILQALQSEEKENLEKSRAQERKERVDKDW</sequence>
<feature type="transmembrane region" description="Helical" evidence="5">
    <location>
        <begin position="50"/>
        <end position="71"/>
    </location>
</feature>
<dbReference type="Proteomes" id="UP000051373">
    <property type="component" value="Unassembled WGS sequence"/>
</dbReference>
<feature type="region of interest" description="Disordered" evidence="4">
    <location>
        <begin position="191"/>
        <end position="259"/>
    </location>
</feature>
<comment type="caution">
    <text evidence="6">The sequence shown here is derived from an EMBL/GenBank/DDBJ whole genome shotgun (WGS) entry which is preliminary data.</text>
</comment>
<dbReference type="PROSITE" id="PS50005">
    <property type="entry name" value="TPR"/>
    <property type="match status" value="2"/>
</dbReference>
<dbReference type="SUPFAM" id="SSF48452">
    <property type="entry name" value="TPR-like"/>
    <property type="match status" value="1"/>
</dbReference>
<evidence type="ECO:0000313" key="6">
    <source>
        <dbReference type="EMBL" id="KPK63404.1"/>
    </source>
</evidence>
<evidence type="ECO:0000256" key="1">
    <source>
        <dbReference type="ARBA" id="ARBA00022737"/>
    </source>
</evidence>
<dbReference type="PANTHER" id="PTHR45586">
    <property type="entry name" value="TPR REPEAT-CONTAINING PROTEIN PA4667"/>
    <property type="match status" value="1"/>
</dbReference>
<name>A0A0S8FV09_UNCW3</name>
<dbReference type="Pfam" id="PF00515">
    <property type="entry name" value="TPR_1"/>
    <property type="match status" value="1"/>
</dbReference>
<accession>A0A0S8FV09</accession>
<keyword evidence="5" id="KW-0472">Membrane</keyword>
<keyword evidence="2 3" id="KW-0802">TPR repeat</keyword>
<dbReference type="PANTHER" id="PTHR45586:SF1">
    <property type="entry name" value="LIPOPOLYSACCHARIDE ASSEMBLY PROTEIN B"/>
    <property type="match status" value="1"/>
</dbReference>
<organism evidence="6 7">
    <name type="scientific">candidate division WOR_3 bacterium SM23_42</name>
    <dbReference type="NCBI Taxonomy" id="1703779"/>
    <lineage>
        <taxon>Bacteria</taxon>
        <taxon>Bacteria division WOR-3</taxon>
    </lineage>
</organism>
<reference evidence="6 7" key="1">
    <citation type="journal article" date="2015" name="Microbiome">
        <title>Genomic resolution of linkages in carbon, nitrogen, and sulfur cycling among widespread estuary sediment bacteria.</title>
        <authorList>
            <person name="Baker B.J."/>
            <person name="Lazar C.S."/>
            <person name="Teske A.P."/>
            <person name="Dick G.J."/>
        </authorList>
    </citation>
    <scope>NUCLEOTIDE SEQUENCE [LARGE SCALE GENOMIC DNA]</scope>
    <source>
        <strain evidence="6">SM23_42</strain>
    </source>
</reference>
<dbReference type="InterPro" id="IPR011990">
    <property type="entry name" value="TPR-like_helical_dom_sf"/>
</dbReference>
<evidence type="ECO:0000256" key="5">
    <source>
        <dbReference type="SAM" id="Phobius"/>
    </source>
</evidence>
<dbReference type="STRING" id="1703779.AMJ83_06955"/>
<dbReference type="EMBL" id="LJUJ01000013">
    <property type="protein sequence ID" value="KPK63404.1"/>
    <property type="molecule type" value="Genomic_DNA"/>
</dbReference>
<keyword evidence="5" id="KW-0812">Transmembrane</keyword>
<dbReference type="InterPro" id="IPR019734">
    <property type="entry name" value="TPR_rpt"/>
</dbReference>
<dbReference type="Gene3D" id="1.25.40.10">
    <property type="entry name" value="Tetratricopeptide repeat domain"/>
    <property type="match status" value="1"/>
</dbReference>
<evidence type="ECO:0000313" key="7">
    <source>
        <dbReference type="Proteomes" id="UP000051373"/>
    </source>
</evidence>
<dbReference type="InterPro" id="IPR051012">
    <property type="entry name" value="CellSynth/LPSAsmb/PSIAsmb"/>
</dbReference>
<evidence type="ECO:0000256" key="3">
    <source>
        <dbReference type="PROSITE-ProRule" id="PRU00339"/>
    </source>
</evidence>